<evidence type="ECO:0000256" key="1">
    <source>
        <dbReference type="SAM" id="Phobius"/>
    </source>
</evidence>
<evidence type="ECO:0000313" key="3">
    <source>
        <dbReference type="EMBL" id="UJG43419.1"/>
    </source>
</evidence>
<dbReference type="InterPro" id="IPR011050">
    <property type="entry name" value="Pectin_lyase_fold/virulence"/>
</dbReference>
<dbReference type="Proteomes" id="UP001200513">
    <property type="component" value="Chromosome"/>
</dbReference>
<dbReference type="NCBIfam" id="TIGR03804">
    <property type="entry name" value="para_beta_helix"/>
    <property type="match status" value="1"/>
</dbReference>
<dbReference type="InterPro" id="IPR012334">
    <property type="entry name" value="Pectin_lyas_fold"/>
</dbReference>
<dbReference type="InterPro" id="IPR022441">
    <property type="entry name" value="Para_beta_helix_rpt-2"/>
</dbReference>
<keyword evidence="1" id="KW-1133">Transmembrane helix</keyword>
<dbReference type="Pfam" id="PF05048">
    <property type="entry name" value="NosD"/>
    <property type="match status" value="1"/>
</dbReference>
<keyword evidence="1" id="KW-0812">Transmembrane</keyword>
<feature type="domain" description="Periplasmic copper-binding protein NosD beta helix" evidence="2">
    <location>
        <begin position="97"/>
        <end position="218"/>
    </location>
</feature>
<dbReference type="InterPro" id="IPR007742">
    <property type="entry name" value="NosD_dom"/>
</dbReference>
<dbReference type="SUPFAM" id="SSF51126">
    <property type="entry name" value="Pectin lyase-like"/>
    <property type="match status" value="1"/>
</dbReference>
<keyword evidence="1" id="KW-0472">Membrane</keyword>
<evidence type="ECO:0000259" key="2">
    <source>
        <dbReference type="Pfam" id="PF05048"/>
    </source>
</evidence>
<accession>A0A9Y1BQL7</accession>
<organism evidence="3">
    <name type="scientific">Candidatus Heimdallarchaeum endolithica</name>
    <dbReference type="NCBI Taxonomy" id="2876572"/>
    <lineage>
        <taxon>Archaea</taxon>
        <taxon>Promethearchaeati</taxon>
        <taxon>Candidatus Heimdallarchaeota</taxon>
        <taxon>Candidatus Heimdallarchaeia (ex Rinke et al. 2021) (nom. nud.)</taxon>
        <taxon>Candidatus Heimdallarchaeales</taxon>
        <taxon>Candidatus Heimdallarchaeaceae</taxon>
        <taxon>Candidatus Heimdallarchaeum</taxon>
    </lineage>
</organism>
<protein>
    <submittedName>
        <fullName evidence="3">Right-handed parallel beta-helix repeat-containing protein</fullName>
    </submittedName>
</protein>
<sequence length="242" mass="27406">MKRIAKNKSISLALTLIISLSFLFCYFVEKEELTFQPSQNNFTPISHFNSNENKVIKHSYTPHEPILIETYHDLSEFPGSGTEADPYIIENYAITGFIYVNYGIWITFDDLFFLVIRNCYLGDGGPNNGIIIENTHSKITVTNNSINDYHRGIYIHSSAYITLDSNTITDCDSGVELRNSYANNITSNIMHNCNIGLSANIDSTYNTFFSNIVSNSILVYLLILVVIMLLLLILFAIVRLTE</sequence>
<dbReference type="InterPro" id="IPR006626">
    <property type="entry name" value="PbH1"/>
</dbReference>
<gene>
    <name evidence="3" type="ORF">K9W46_13745</name>
</gene>
<dbReference type="EMBL" id="CP084167">
    <property type="protein sequence ID" value="UJG43419.1"/>
    <property type="molecule type" value="Genomic_DNA"/>
</dbReference>
<dbReference type="SMART" id="SM00710">
    <property type="entry name" value="PbH1"/>
    <property type="match status" value="2"/>
</dbReference>
<proteinExistence type="predicted"/>
<name>A0A9Y1BQL7_9ARCH</name>
<reference evidence="3" key="1">
    <citation type="journal article" date="2022" name="Nat. Microbiol.">
        <title>Unique mobile elements and scalable gene flow at the prokaryote-eukaryote boundary revealed by circularized Asgard archaea genomes.</title>
        <authorList>
            <person name="Wu F."/>
            <person name="Speth D.R."/>
            <person name="Philosof A."/>
            <person name="Cremiere A."/>
            <person name="Narayanan A."/>
            <person name="Barco R.A."/>
            <person name="Connon S.A."/>
            <person name="Amend J.P."/>
            <person name="Antoshechkin I.A."/>
            <person name="Orphan V.J."/>
        </authorList>
    </citation>
    <scope>NUCLEOTIDE SEQUENCE</scope>
    <source>
        <strain evidence="3">PR6</strain>
    </source>
</reference>
<dbReference type="Gene3D" id="2.160.20.10">
    <property type="entry name" value="Single-stranded right-handed beta-helix, Pectin lyase-like"/>
    <property type="match status" value="1"/>
</dbReference>
<dbReference type="AlphaFoldDB" id="A0A9Y1BQL7"/>
<feature type="transmembrane region" description="Helical" evidence="1">
    <location>
        <begin position="217"/>
        <end position="238"/>
    </location>
</feature>